<evidence type="ECO:0000313" key="2">
    <source>
        <dbReference type="EnsemblMetazoa" id="CJA37873.1"/>
    </source>
</evidence>
<sequence>MGPGPLVSSLFWYAFFMVTAALWVPNLQISYKKVAVTKEQSYPKKPYTNLVPMSNPGAEHQSGVCRRQHQIFFVLPIRFIS</sequence>
<accession>A0A8R1IVI8</accession>
<reference evidence="3" key="1">
    <citation type="submission" date="2010-08" db="EMBL/GenBank/DDBJ databases">
        <authorList>
            <consortium name="Caenorhabditis japonica Sequencing Consortium"/>
            <person name="Wilson R.K."/>
        </authorList>
    </citation>
    <scope>NUCLEOTIDE SEQUENCE [LARGE SCALE GENOMIC DNA]</scope>
    <source>
        <strain evidence="3">DF5081</strain>
    </source>
</reference>
<name>A0A8R1IVI8_CAEJA</name>
<organism evidence="2 3">
    <name type="scientific">Caenorhabditis japonica</name>
    <dbReference type="NCBI Taxonomy" id="281687"/>
    <lineage>
        <taxon>Eukaryota</taxon>
        <taxon>Metazoa</taxon>
        <taxon>Ecdysozoa</taxon>
        <taxon>Nematoda</taxon>
        <taxon>Chromadorea</taxon>
        <taxon>Rhabditida</taxon>
        <taxon>Rhabditina</taxon>
        <taxon>Rhabditomorpha</taxon>
        <taxon>Rhabditoidea</taxon>
        <taxon>Rhabditidae</taxon>
        <taxon>Peloderinae</taxon>
        <taxon>Caenorhabditis</taxon>
    </lineage>
</organism>
<keyword evidence="1" id="KW-1133">Transmembrane helix</keyword>
<dbReference type="AlphaFoldDB" id="A0A8R1IVI8"/>
<keyword evidence="1" id="KW-0472">Membrane</keyword>
<evidence type="ECO:0000256" key="1">
    <source>
        <dbReference type="SAM" id="Phobius"/>
    </source>
</evidence>
<evidence type="ECO:0000313" key="3">
    <source>
        <dbReference type="Proteomes" id="UP000005237"/>
    </source>
</evidence>
<keyword evidence="3" id="KW-1185">Reference proteome</keyword>
<reference evidence="2" key="2">
    <citation type="submission" date="2022-06" db="UniProtKB">
        <authorList>
            <consortium name="EnsemblMetazoa"/>
        </authorList>
    </citation>
    <scope>IDENTIFICATION</scope>
    <source>
        <strain evidence="2">DF5081</strain>
    </source>
</reference>
<dbReference type="EnsemblMetazoa" id="CJA37873.1">
    <property type="protein sequence ID" value="CJA37873.1"/>
    <property type="gene ID" value="WBGene00213720"/>
</dbReference>
<keyword evidence="1" id="KW-0812">Transmembrane</keyword>
<proteinExistence type="predicted"/>
<protein>
    <submittedName>
        <fullName evidence="2">Uncharacterized protein</fullName>
    </submittedName>
</protein>
<dbReference type="Proteomes" id="UP000005237">
    <property type="component" value="Unassembled WGS sequence"/>
</dbReference>
<feature type="transmembrane region" description="Helical" evidence="1">
    <location>
        <begin position="6"/>
        <end position="24"/>
    </location>
</feature>